<comment type="caution">
    <text evidence="2">The sequence shown here is derived from an EMBL/GenBank/DDBJ whole genome shotgun (WGS) entry which is preliminary data.</text>
</comment>
<evidence type="ECO:0000313" key="2">
    <source>
        <dbReference type="EMBL" id="EPY07426.1"/>
    </source>
</evidence>
<accession>S9TYY0</accession>
<name>S9TYY0_PAEAL</name>
<sequence length="89" mass="9784">MTKKLIAKTPIGYAGHLLSRGDNVREYIHDEEFIKLLIEGGHAEEVEVDEQLEVEQPAAEDPEQPAPEAPEAPAAEEPAAGKKKNEKLQ</sequence>
<protein>
    <submittedName>
        <fullName evidence="2">Uncharacterized protein</fullName>
    </submittedName>
</protein>
<evidence type="ECO:0000256" key="1">
    <source>
        <dbReference type="SAM" id="MobiDB-lite"/>
    </source>
</evidence>
<feature type="compositionally biased region" description="Acidic residues" evidence="1">
    <location>
        <begin position="50"/>
        <end position="63"/>
    </location>
</feature>
<dbReference type="EMBL" id="ATMT01000043">
    <property type="protein sequence ID" value="EPY07426.1"/>
    <property type="molecule type" value="Genomic_DNA"/>
</dbReference>
<dbReference type="PATRIC" id="fig|1117108.3.peg.2052"/>
<feature type="region of interest" description="Disordered" evidence="1">
    <location>
        <begin position="50"/>
        <end position="89"/>
    </location>
</feature>
<organism evidence="2 3">
    <name type="scientific">Paenibacillus alvei TS-15</name>
    <dbReference type="NCBI Taxonomy" id="1117108"/>
    <lineage>
        <taxon>Bacteria</taxon>
        <taxon>Bacillati</taxon>
        <taxon>Bacillota</taxon>
        <taxon>Bacilli</taxon>
        <taxon>Bacillales</taxon>
        <taxon>Paenibacillaceae</taxon>
        <taxon>Paenibacillus</taxon>
    </lineage>
</organism>
<reference evidence="2 3" key="1">
    <citation type="submission" date="2013-05" db="EMBL/GenBank/DDBJ databases">
        <authorList>
            <person name="Strain E.A."/>
            <person name="Brown E."/>
            <person name="Allard M.W."/>
            <person name="Luo Y.L."/>
        </authorList>
    </citation>
    <scope>NUCLEOTIDE SEQUENCE [LARGE SCALE GENOMIC DNA]</scope>
    <source>
        <strain evidence="2 3">TS-15</strain>
    </source>
</reference>
<evidence type="ECO:0000313" key="3">
    <source>
        <dbReference type="Proteomes" id="UP000015344"/>
    </source>
</evidence>
<dbReference type="Proteomes" id="UP000015344">
    <property type="component" value="Unassembled WGS sequence"/>
</dbReference>
<dbReference type="RefSeq" id="WP_021259394.1">
    <property type="nucleotide sequence ID" value="NZ_ATMT01000043.1"/>
</dbReference>
<dbReference type="AlphaFoldDB" id="S9TYY0"/>
<gene>
    <name evidence="2" type="ORF">PAALTS15_09885</name>
</gene>
<proteinExistence type="predicted"/>